<dbReference type="GO" id="GO:0005615">
    <property type="term" value="C:extracellular space"/>
    <property type="evidence" value="ECO:0007669"/>
    <property type="project" value="TreeGrafter"/>
</dbReference>
<dbReference type="AlphaFoldDB" id="A0A8J9Y5C1"/>
<dbReference type="InterPro" id="IPR050098">
    <property type="entry name" value="TFPI/VKTCI-like"/>
</dbReference>
<gene>
    <name evidence="5" type="ORF">BINO364_LOCUS5794</name>
</gene>
<accession>A0A8J9Y5C1</accession>
<organism evidence="5 6">
    <name type="scientific">Brenthis ino</name>
    <name type="common">lesser marbled fritillary</name>
    <dbReference type="NCBI Taxonomy" id="405034"/>
    <lineage>
        <taxon>Eukaryota</taxon>
        <taxon>Metazoa</taxon>
        <taxon>Ecdysozoa</taxon>
        <taxon>Arthropoda</taxon>
        <taxon>Hexapoda</taxon>
        <taxon>Insecta</taxon>
        <taxon>Pterygota</taxon>
        <taxon>Neoptera</taxon>
        <taxon>Endopterygota</taxon>
        <taxon>Lepidoptera</taxon>
        <taxon>Glossata</taxon>
        <taxon>Ditrysia</taxon>
        <taxon>Papilionoidea</taxon>
        <taxon>Nymphalidae</taxon>
        <taxon>Heliconiinae</taxon>
        <taxon>Argynnini</taxon>
        <taxon>Brenthis</taxon>
    </lineage>
</organism>
<dbReference type="Pfam" id="PF00014">
    <property type="entry name" value="Kunitz_BPTI"/>
    <property type="match status" value="2"/>
</dbReference>
<proteinExistence type="predicted"/>
<dbReference type="PROSITE" id="PS00280">
    <property type="entry name" value="BPTI_KUNITZ_1"/>
    <property type="match status" value="2"/>
</dbReference>
<feature type="non-terminal residue" evidence="5">
    <location>
        <position position="170"/>
    </location>
</feature>
<dbReference type="SUPFAM" id="SSF57362">
    <property type="entry name" value="BPTI-like"/>
    <property type="match status" value="2"/>
</dbReference>
<dbReference type="OrthoDB" id="5950222at2759"/>
<dbReference type="PANTHER" id="PTHR10083:SF374">
    <property type="entry name" value="BPTI_KUNITZ INHIBITOR DOMAIN-CONTAINING PROTEIN"/>
    <property type="match status" value="1"/>
</dbReference>
<dbReference type="EMBL" id="OV170234">
    <property type="protein sequence ID" value="CAH0719454.1"/>
    <property type="molecule type" value="Genomic_DNA"/>
</dbReference>
<dbReference type="FunFam" id="4.10.410.10:FF:000020">
    <property type="entry name" value="Collagen, type VI, alpha 3"/>
    <property type="match status" value="1"/>
</dbReference>
<keyword evidence="1" id="KW-0646">Protease inhibitor</keyword>
<sequence>MLSYLLSFYVDISNAQNTKFALRNQVALCELQPKRGSCRMAITRYYYNINERVCEPFTYGGCSGNKNNFLSSEDCTEYCKGYHLLSLVKSSRPALCFQPFKTGYCPSHMLYFYFDAQTETCKSFLYTGCSGNENRFDTLEECEETCKVSNKDEPLKLNKEYLPLKFIAHT</sequence>
<dbReference type="InterPro" id="IPR036880">
    <property type="entry name" value="Kunitz_BPTI_sf"/>
</dbReference>
<reference evidence="5" key="1">
    <citation type="submission" date="2021-12" db="EMBL/GenBank/DDBJ databases">
        <authorList>
            <person name="Martin H S."/>
        </authorList>
    </citation>
    <scope>NUCLEOTIDE SEQUENCE</scope>
</reference>
<feature type="domain" description="BPTI/Kunitz inhibitor" evidence="4">
    <location>
        <begin position="96"/>
        <end position="146"/>
    </location>
</feature>
<dbReference type="Proteomes" id="UP000838878">
    <property type="component" value="Chromosome 14"/>
</dbReference>
<dbReference type="SMART" id="SM00131">
    <property type="entry name" value="KU"/>
    <property type="match status" value="2"/>
</dbReference>
<keyword evidence="2" id="KW-0722">Serine protease inhibitor</keyword>
<protein>
    <recommendedName>
        <fullName evidence="4">BPTI/Kunitz inhibitor domain-containing protein</fullName>
    </recommendedName>
</protein>
<feature type="domain" description="BPTI/Kunitz inhibitor" evidence="4">
    <location>
        <begin position="29"/>
        <end position="79"/>
    </location>
</feature>
<dbReference type="GO" id="GO:0004867">
    <property type="term" value="F:serine-type endopeptidase inhibitor activity"/>
    <property type="evidence" value="ECO:0007669"/>
    <property type="project" value="UniProtKB-KW"/>
</dbReference>
<dbReference type="CDD" id="cd00109">
    <property type="entry name" value="Kunitz-type"/>
    <property type="match status" value="2"/>
</dbReference>
<evidence type="ECO:0000256" key="3">
    <source>
        <dbReference type="ARBA" id="ARBA00023157"/>
    </source>
</evidence>
<evidence type="ECO:0000313" key="6">
    <source>
        <dbReference type="Proteomes" id="UP000838878"/>
    </source>
</evidence>
<dbReference type="Gene3D" id="4.10.410.10">
    <property type="entry name" value="Pancreatic trypsin inhibitor Kunitz domain"/>
    <property type="match status" value="2"/>
</dbReference>
<dbReference type="PROSITE" id="PS50279">
    <property type="entry name" value="BPTI_KUNITZ_2"/>
    <property type="match status" value="2"/>
</dbReference>
<evidence type="ECO:0000313" key="5">
    <source>
        <dbReference type="EMBL" id="CAH0719454.1"/>
    </source>
</evidence>
<keyword evidence="3" id="KW-1015">Disulfide bond</keyword>
<evidence type="ECO:0000256" key="1">
    <source>
        <dbReference type="ARBA" id="ARBA00022690"/>
    </source>
</evidence>
<keyword evidence="6" id="KW-1185">Reference proteome</keyword>
<name>A0A8J9Y5C1_9NEOP</name>
<dbReference type="PRINTS" id="PR00759">
    <property type="entry name" value="BASICPTASE"/>
</dbReference>
<evidence type="ECO:0000259" key="4">
    <source>
        <dbReference type="PROSITE" id="PS50279"/>
    </source>
</evidence>
<evidence type="ECO:0000256" key="2">
    <source>
        <dbReference type="ARBA" id="ARBA00022900"/>
    </source>
</evidence>
<dbReference type="PANTHER" id="PTHR10083">
    <property type="entry name" value="KUNITZ-TYPE PROTEASE INHIBITOR-RELATED"/>
    <property type="match status" value="1"/>
</dbReference>
<dbReference type="InterPro" id="IPR002223">
    <property type="entry name" value="Kunitz_BPTI"/>
</dbReference>
<dbReference type="InterPro" id="IPR020901">
    <property type="entry name" value="Prtase_inh_Kunz-CS"/>
</dbReference>